<comment type="caution">
    <text evidence="2">The sequence shown here is derived from an EMBL/GenBank/DDBJ whole genome shotgun (WGS) entry which is preliminary data.</text>
</comment>
<feature type="region of interest" description="Disordered" evidence="1">
    <location>
        <begin position="160"/>
        <end position="213"/>
    </location>
</feature>
<name>A0A2S7T0M3_9BACT</name>
<dbReference type="Proteomes" id="UP000239872">
    <property type="component" value="Unassembled WGS sequence"/>
</dbReference>
<evidence type="ECO:0000313" key="3">
    <source>
        <dbReference type="Proteomes" id="UP000239872"/>
    </source>
</evidence>
<accession>A0A2S7T0M3</accession>
<dbReference type="RefSeq" id="WP_105037291.1">
    <property type="nucleotide sequence ID" value="NZ_PPSL01000001.1"/>
</dbReference>
<feature type="region of interest" description="Disordered" evidence="1">
    <location>
        <begin position="470"/>
        <end position="497"/>
    </location>
</feature>
<organism evidence="2 3">
    <name type="scientific">Flavipsychrobacter stenotrophus</name>
    <dbReference type="NCBI Taxonomy" id="2077091"/>
    <lineage>
        <taxon>Bacteria</taxon>
        <taxon>Pseudomonadati</taxon>
        <taxon>Bacteroidota</taxon>
        <taxon>Chitinophagia</taxon>
        <taxon>Chitinophagales</taxon>
        <taxon>Chitinophagaceae</taxon>
        <taxon>Flavipsychrobacter</taxon>
    </lineage>
</organism>
<feature type="compositionally biased region" description="Polar residues" evidence="1">
    <location>
        <begin position="367"/>
        <end position="379"/>
    </location>
</feature>
<feature type="compositionally biased region" description="Low complexity" evidence="1">
    <location>
        <begin position="380"/>
        <end position="410"/>
    </location>
</feature>
<feature type="compositionally biased region" description="Polar residues" evidence="1">
    <location>
        <begin position="163"/>
        <end position="174"/>
    </location>
</feature>
<feature type="region of interest" description="Disordered" evidence="1">
    <location>
        <begin position="361"/>
        <end position="415"/>
    </location>
</feature>
<evidence type="ECO:0000256" key="1">
    <source>
        <dbReference type="SAM" id="MobiDB-lite"/>
    </source>
</evidence>
<evidence type="ECO:0008006" key="4">
    <source>
        <dbReference type="Google" id="ProtNLM"/>
    </source>
</evidence>
<proteinExistence type="predicted"/>
<protein>
    <recommendedName>
        <fullName evidence="4">Outer membrane protein beta-barrel domain-containing protein</fullName>
    </recommendedName>
</protein>
<keyword evidence="3" id="KW-1185">Reference proteome</keyword>
<feature type="compositionally biased region" description="Polar residues" evidence="1">
    <location>
        <begin position="471"/>
        <end position="480"/>
    </location>
</feature>
<feature type="compositionally biased region" description="Polar residues" evidence="1">
    <location>
        <begin position="194"/>
        <end position="213"/>
    </location>
</feature>
<feature type="region of interest" description="Disordered" evidence="1">
    <location>
        <begin position="427"/>
        <end position="447"/>
    </location>
</feature>
<dbReference type="EMBL" id="PPSL01000001">
    <property type="protein sequence ID" value="PQJ12407.1"/>
    <property type="molecule type" value="Genomic_DNA"/>
</dbReference>
<reference evidence="2 3" key="1">
    <citation type="submission" date="2018-01" db="EMBL/GenBank/DDBJ databases">
        <title>A novel member of the phylum Bacteroidetes isolated from glacier ice.</title>
        <authorList>
            <person name="Liu Q."/>
            <person name="Xin Y.-H."/>
        </authorList>
    </citation>
    <scope>NUCLEOTIDE SEQUENCE [LARGE SCALE GENOMIC DNA]</scope>
    <source>
        <strain evidence="2 3">RB1R16</strain>
    </source>
</reference>
<gene>
    <name evidence="2" type="ORF">CJD36_001255</name>
</gene>
<dbReference type="AlphaFoldDB" id="A0A2S7T0M3"/>
<sequence>MDNNFVNIDDLVRQRLGGGQEPERSGAWSRMEQLLDKEDRRKPVGLYWKRAMSYCGVAMLLAAVSVGGYEVTTAFRNPGSAVAGAAEGNAIAAGAVAKSSVPATNNIATNAADNSHNTVAEHTGHKAGTATGNHHVASSGIAATTEHGAVNNDMLAHMHSNDHFASSGTSSVPHSGQHHKTSGSAHIDGGKLAGNTSGATSTANNSPKKSDNQLVNANSTVAKSNSPAIATAMDNAVASVATDNSPIKAIPKNDHMIDHGHGTAYVSSLNKIPLSAATNKPATIVPVKPAAVTPVVANNTTTAPSVARAPMVVKPIPGKRVISRVVVQKTRVNGASEGRIETRLDTISINRITMELTKAKEPAVTASVATTGKGSADQANNNNNNNTVANKTAGSKTTGNKTTGNKSGNGQSVNTYAAQNNSTAGVAANTTNNKQTGNAGSNAAGNSVDNQVNTAVLAASANGDIKAPSDITPNAALSTPTAPPPVENKPAVAKKKHGSNIAESLSNMFNEVKYKLGGAQFAPGLTAGINGTFFGPNSFKGFQFGFTGSFELDDKWSFMGELKYFHRMNNDYSMDVTYNKYRPISSGGYYKDSTLVSYGFSTLHSFELPITMRYTAAKFSFFLGGNFLYTLSVNTGGAEQLVDPTTLPVVATNTANTTPSIKESDFGARFGVGYTCGMAYRVSPNVMLDFRNVQTVWDNAKVGGSQSVSSQLYKSPSLQFSLFYRLGAGKRAED</sequence>
<evidence type="ECO:0000313" key="2">
    <source>
        <dbReference type="EMBL" id="PQJ12407.1"/>
    </source>
</evidence>
<dbReference type="OrthoDB" id="680543at2"/>